<dbReference type="Pfam" id="PF17926">
    <property type="entry name" value="TetR_C_21"/>
    <property type="match status" value="1"/>
</dbReference>
<dbReference type="PANTHER" id="PTHR30328:SF54">
    <property type="entry name" value="HTH-TYPE TRANSCRIPTIONAL REPRESSOR SCO4008"/>
    <property type="match status" value="1"/>
</dbReference>
<feature type="DNA-binding region" description="H-T-H motif" evidence="2">
    <location>
        <begin position="29"/>
        <end position="48"/>
    </location>
</feature>
<dbReference type="Gene3D" id="1.10.357.10">
    <property type="entry name" value="Tetracycline Repressor, domain 2"/>
    <property type="match status" value="1"/>
</dbReference>
<dbReference type="PANTHER" id="PTHR30328">
    <property type="entry name" value="TRANSCRIPTIONAL REPRESSOR"/>
    <property type="match status" value="1"/>
</dbReference>
<dbReference type="PROSITE" id="PS50977">
    <property type="entry name" value="HTH_TETR_2"/>
    <property type="match status" value="1"/>
</dbReference>
<dbReference type="GO" id="GO:0006355">
    <property type="term" value="P:regulation of DNA-templated transcription"/>
    <property type="evidence" value="ECO:0007669"/>
    <property type="project" value="UniProtKB-ARBA"/>
</dbReference>
<dbReference type="InterPro" id="IPR050109">
    <property type="entry name" value="HTH-type_TetR-like_transc_reg"/>
</dbReference>
<dbReference type="EMBL" id="CP165735">
    <property type="protein sequence ID" value="XDV72353.1"/>
    <property type="molecule type" value="Genomic_DNA"/>
</dbReference>
<gene>
    <name evidence="4" type="ORF">ABQM86_04000</name>
</gene>
<dbReference type="AlphaFoldDB" id="A0AB39YTA2"/>
<name>A0AB39YTA2_9MICC</name>
<evidence type="ECO:0000256" key="1">
    <source>
        <dbReference type="ARBA" id="ARBA00023125"/>
    </source>
</evidence>
<dbReference type="GO" id="GO:0003677">
    <property type="term" value="F:DNA binding"/>
    <property type="evidence" value="ECO:0007669"/>
    <property type="project" value="UniProtKB-UniRule"/>
</dbReference>
<dbReference type="SUPFAM" id="SSF48498">
    <property type="entry name" value="Tetracyclin repressor-like, C-terminal domain"/>
    <property type="match status" value="1"/>
</dbReference>
<evidence type="ECO:0000313" key="4">
    <source>
        <dbReference type="EMBL" id="XDV72353.1"/>
    </source>
</evidence>
<organism evidence="4">
    <name type="scientific">Paenarthrobacter sp. AMU7</name>
    <dbReference type="NCBI Taxonomy" id="3162492"/>
    <lineage>
        <taxon>Bacteria</taxon>
        <taxon>Bacillati</taxon>
        <taxon>Actinomycetota</taxon>
        <taxon>Actinomycetes</taxon>
        <taxon>Micrococcales</taxon>
        <taxon>Micrococcaceae</taxon>
        <taxon>Paenarthrobacter</taxon>
    </lineage>
</organism>
<dbReference type="PRINTS" id="PR00455">
    <property type="entry name" value="HTHTETR"/>
</dbReference>
<dbReference type="InterPro" id="IPR009057">
    <property type="entry name" value="Homeodomain-like_sf"/>
</dbReference>
<dbReference type="InterPro" id="IPR001647">
    <property type="entry name" value="HTH_TetR"/>
</dbReference>
<dbReference type="InterPro" id="IPR041467">
    <property type="entry name" value="Sco4008_C"/>
</dbReference>
<accession>A0AB39YTA2</accession>
<dbReference type="Pfam" id="PF00440">
    <property type="entry name" value="TetR_N"/>
    <property type="match status" value="1"/>
</dbReference>
<keyword evidence="1 2" id="KW-0238">DNA-binding</keyword>
<evidence type="ECO:0000256" key="2">
    <source>
        <dbReference type="PROSITE-ProRule" id="PRU00335"/>
    </source>
</evidence>
<sequence>MARDAEATRQRILKAAEEEFASHGIAGARVDRIADEALANKAMLYRYFGSKEQLFDEVFSRRVVAVVEETEFDALDLPAYAARAFDLYQKDPNVLRLTNWYILERGQAADLETLVTSHQEKLSRIESAQKAGHLRSDLTPIELLASVRALAMTWHTLTPEMARSKLPSLKRRRETIMENVQRLVG</sequence>
<proteinExistence type="predicted"/>
<dbReference type="InterPro" id="IPR036271">
    <property type="entry name" value="Tet_transcr_reg_TetR-rel_C_sf"/>
</dbReference>
<reference evidence="4" key="1">
    <citation type="submission" date="2024-07" db="EMBL/GenBank/DDBJ databases">
        <authorList>
            <person name="Li J."/>
            <person name="Wei H."/>
            <person name="Ma J."/>
        </authorList>
    </citation>
    <scope>NUCLEOTIDE SEQUENCE</scope>
    <source>
        <strain evidence="4">AMU7</strain>
    </source>
</reference>
<dbReference type="RefSeq" id="WP_207596191.1">
    <property type="nucleotide sequence ID" value="NZ_CP165735.1"/>
</dbReference>
<feature type="domain" description="HTH tetR-type" evidence="3">
    <location>
        <begin position="6"/>
        <end position="66"/>
    </location>
</feature>
<dbReference type="SUPFAM" id="SSF46689">
    <property type="entry name" value="Homeodomain-like"/>
    <property type="match status" value="1"/>
</dbReference>
<evidence type="ECO:0000259" key="3">
    <source>
        <dbReference type="PROSITE" id="PS50977"/>
    </source>
</evidence>
<protein>
    <submittedName>
        <fullName evidence="4">TetR family transcriptional regulator</fullName>
    </submittedName>
</protein>